<feature type="domain" description="Pyridoxamine 5'-phosphate oxidase N-terminal" evidence="2">
    <location>
        <begin position="11"/>
        <end position="128"/>
    </location>
</feature>
<dbReference type="InterPro" id="IPR052019">
    <property type="entry name" value="F420H2_bilvrd_red/Heme_oxyg"/>
</dbReference>
<evidence type="ECO:0000313" key="3">
    <source>
        <dbReference type="EMBL" id="MFC7136173.1"/>
    </source>
</evidence>
<evidence type="ECO:0000313" key="4">
    <source>
        <dbReference type="Proteomes" id="UP001596368"/>
    </source>
</evidence>
<dbReference type="GO" id="GO:0016491">
    <property type="term" value="F:oxidoreductase activity"/>
    <property type="evidence" value="ECO:0007669"/>
    <property type="project" value="UniProtKB-KW"/>
</dbReference>
<dbReference type="AlphaFoldDB" id="A0ABD5XLU9"/>
<dbReference type="PANTHER" id="PTHR35176">
    <property type="entry name" value="HEME OXYGENASE HI_0854-RELATED"/>
    <property type="match status" value="1"/>
</dbReference>
<dbReference type="Pfam" id="PF01243">
    <property type="entry name" value="PNPOx_N"/>
    <property type="match status" value="1"/>
</dbReference>
<keyword evidence="4" id="KW-1185">Reference proteome</keyword>
<dbReference type="SUPFAM" id="SSF50475">
    <property type="entry name" value="FMN-binding split barrel"/>
    <property type="match status" value="1"/>
</dbReference>
<gene>
    <name evidence="3" type="ORF">ACFQRB_05600</name>
</gene>
<dbReference type="InterPro" id="IPR011576">
    <property type="entry name" value="Pyridox_Oxase_N"/>
</dbReference>
<dbReference type="Gene3D" id="2.30.110.10">
    <property type="entry name" value="Electron Transport, Fmn-binding Protein, Chain A"/>
    <property type="match status" value="1"/>
</dbReference>
<sequence length="150" mass="16774">MDVIENSLSVALDAFLDRPLFCFVGTVAEGGDPRVSPLWYLWEDGRVWVLADTVGKSYPERVARTPETAVAVVDFDVRAGRVEHVGMRGRAAVVDHDADRAARLLERYLGPDRDAWDARFAELDPERWGLLRFTPETVVARDQSFSPSLG</sequence>
<comment type="caution">
    <text evidence="3">The sequence shown here is derived from an EMBL/GenBank/DDBJ whole genome shotgun (WGS) entry which is preliminary data.</text>
</comment>
<proteinExistence type="predicted"/>
<dbReference type="PANTHER" id="PTHR35176:SF6">
    <property type="entry name" value="HEME OXYGENASE HI_0854-RELATED"/>
    <property type="match status" value="1"/>
</dbReference>
<dbReference type="EMBL" id="JBHSZG010000001">
    <property type="protein sequence ID" value="MFC7136173.1"/>
    <property type="molecule type" value="Genomic_DNA"/>
</dbReference>
<reference evidence="3 4" key="1">
    <citation type="journal article" date="2019" name="Int. J. Syst. Evol. Microbiol.">
        <title>The Global Catalogue of Microorganisms (GCM) 10K type strain sequencing project: providing services to taxonomists for standard genome sequencing and annotation.</title>
        <authorList>
            <consortium name="The Broad Institute Genomics Platform"/>
            <consortium name="The Broad Institute Genome Sequencing Center for Infectious Disease"/>
            <person name="Wu L."/>
            <person name="Ma J."/>
        </authorList>
    </citation>
    <scope>NUCLEOTIDE SEQUENCE [LARGE SCALE GENOMIC DNA]</scope>
    <source>
        <strain evidence="3 4">DT92</strain>
    </source>
</reference>
<dbReference type="RefSeq" id="WP_284012352.1">
    <property type="nucleotide sequence ID" value="NZ_CP126156.1"/>
</dbReference>
<dbReference type="Proteomes" id="UP001596368">
    <property type="component" value="Unassembled WGS sequence"/>
</dbReference>
<evidence type="ECO:0000259" key="2">
    <source>
        <dbReference type="Pfam" id="PF01243"/>
    </source>
</evidence>
<accession>A0ABD5XLU9</accession>
<keyword evidence="1" id="KW-0560">Oxidoreductase</keyword>
<protein>
    <submittedName>
        <fullName evidence="3">Pyridoxamine 5'-phosphate oxidase family protein</fullName>
    </submittedName>
</protein>
<dbReference type="InterPro" id="IPR012349">
    <property type="entry name" value="Split_barrel_FMN-bd"/>
</dbReference>
<evidence type="ECO:0000256" key="1">
    <source>
        <dbReference type="ARBA" id="ARBA00023002"/>
    </source>
</evidence>
<organism evidence="3 4">
    <name type="scientific">Halobaculum litoreum</name>
    <dbReference type="NCBI Taxonomy" id="3031998"/>
    <lineage>
        <taxon>Archaea</taxon>
        <taxon>Methanobacteriati</taxon>
        <taxon>Methanobacteriota</taxon>
        <taxon>Stenosarchaea group</taxon>
        <taxon>Halobacteria</taxon>
        <taxon>Halobacteriales</taxon>
        <taxon>Haloferacaceae</taxon>
        <taxon>Halobaculum</taxon>
    </lineage>
</organism>
<dbReference type="GeneID" id="81122336"/>
<name>A0ABD5XLU9_9EURY</name>